<protein>
    <recommendedName>
        <fullName evidence="1">non-specific serine/threonine protein kinase</fullName>
        <ecNumber evidence="1">2.7.11.1</ecNumber>
    </recommendedName>
</protein>
<comment type="catalytic activity">
    <reaction evidence="7">
        <text>L-threonyl-[protein] + ATP = O-phospho-L-threonyl-[protein] + ADP + H(+)</text>
        <dbReference type="Rhea" id="RHEA:46608"/>
        <dbReference type="Rhea" id="RHEA-COMP:11060"/>
        <dbReference type="Rhea" id="RHEA-COMP:11605"/>
        <dbReference type="ChEBI" id="CHEBI:15378"/>
        <dbReference type="ChEBI" id="CHEBI:30013"/>
        <dbReference type="ChEBI" id="CHEBI:30616"/>
        <dbReference type="ChEBI" id="CHEBI:61977"/>
        <dbReference type="ChEBI" id="CHEBI:456216"/>
        <dbReference type="EC" id="2.7.11.1"/>
    </reaction>
</comment>
<keyword evidence="4 9" id="KW-0547">Nucleotide-binding</keyword>
<feature type="binding site" evidence="9">
    <location>
        <position position="129"/>
    </location>
    <ligand>
        <name>ATP</name>
        <dbReference type="ChEBI" id="CHEBI:30616"/>
    </ligand>
</feature>
<dbReference type="EMBL" id="JAQQWI010000024">
    <property type="protein sequence ID" value="KAK7994450.1"/>
    <property type="molecule type" value="Genomic_DNA"/>
</dbReference>
<evidence type="ECO:0000256" key="7">
    <source>
        <dbReference type="ARBA" id="ARBA00047899"/>
    </source>
</evidence>
<dbReference type="PROSITE" id="PS50011">
    <property type="entry name" value="PROTEIN_KINASE_DOM"/>
    <property type="match status" value="1"/>
</dbReference>
<evidence type="ECO:0000313" key="11">
    <source>
        <dbReference type="EMBL" id="KAK7994450.1"/>
    </source>
</evidence>
<name>A0ABR1R0I5_9PEZI</name>
<comment type="caution">
    <text evidence="11">The sequence shown here is derived from an EMBL/GenBank/DDBJ whole genome shotgun (WGS) entry which is preliminary data.</text>
</comment>
<keyword evidence="3" id="KW-0808">Transferase</keyword>
<sequence length="495" mass="55535">MSQQRALCTTRKCGLAQTTLTASGRRSFGISRHSPIPRTQVLRKRQENDVGIVCCRSRFSTISFNDPIEYQGIEGVEPLALYEPGGYHPVMVDDLLHRRYRIVDKLGHGGYSTIWLAHDEQTRRYVALKIGISGQMLPRREPSILRTLSQSVSSSGQETTQELHDASTTLPEILDVFNVRGPNGIHVCYTKTLAQGNLKEASFSRLFPIEVARLLAGRLALAVSLIHSRGFVHGDIHLRNVLVKLPSSIDELSIGDFRKTFGSPETVPVLRADGEPLPPNAPSQAVVPLYLGRMAEEFTADDARGLILGDFGEAFAPATEDRLGGDCNTPVAMRAPEALFEPDTPVSYSADVWSLGTAIWEILGMGFIFDESASMDEIVAQQIDILGAQGLPQAWREHWERPQWEELVTETEVTVPRRPADGDREAWPPLEQAFEVFVQRYRREQEAMGVFGEEETRAILELMRGMLRFRPEERMTIQEVLRSEWMTRWALPRDG</sequence>
<evidence type="ECO:0000256" key="9">
    <source>
        <dbReference type="PROSITE-ProRule" id="PRU10141"/>
    </source>
</evidence>
<dbReference type="SUPFAM" id="SSF56112">
    <property type="entry name" value="Protein kinase-like (PK-like)"/>
    <property type="match status" value="1"/>
</dbReference>
<feature type="domain" description="Protein kinase" evidence="10">
    <location>
        <begin position="100"/>
        <end position="486"/>
    </location>
</feature>
<dbReference type="InterPro" id="IPR051334">
    <property type="entry name" value="SRPK"/>
</dbReference>
<dbReference type="InterPro" id="IPR011009">
    <property type="entry name" value="Kinase-like_dom_sf"/>
</dbReference>
<evidence type="ECO:0000256" key="2">
    <source>
        <dbReference type="ARBA" id="ARBA00022527"/>
    </source>
</evidence>
<dbReference type="Gene3D" id="1.10.510.10">
    <property type="entry name" value="Transferase(Phosphotransferase) domain 1"/>
    <property type="match status" value="1"/>
</dbReference>
<keyword evidence="6 9" id="KW-0067">ATP-binding</keyword>
<evidence type="ECO:0000256" key="8">
    <source>
        <dbReference type="ARBA" id="ARBA00048679"/>
    </source>
</evidence>
<proteinExistence type="predicted"/>
<dbReference type="Pfam" id="PF00069">
    <property type="entry name" value="Pkinase"/>
    <property type="match status" value="1"/>
</dbReference>
<dbReference type="Gene3D" id="3.30.200.20">
    <property type="entry name" value="Phosphorylase Kinase, domain 1"/>
    <property type="match status" value="1"/>
</dbReference>
<dbReference type="InterPro" id="IPR000719">
    <property type="entry name" value="Prot_kinase_dom"/>
</dbReference>
<evidence type="ECO:0000313" key="12">
    <source>
        <dbReference type="Proteomes" id="UP001396898"/>
    </source>
</evidence>
<evidence type="ECO:0000256" key="5">
    <source>
        <dbReference type="ARBA" id="ARBA00022777"/>
    </source>
</evidence>
<organism evidence="11 12">
    <name type="scientific">Apiospora marii</name>
    <dbReference type="NCBI Taxonomy" id="335849"/>
    <lineage>
        <taxon>Eukaryota</taxon>
        <taxon>Fungi</taxon>
        <taxon>Dikarya</taxon>
        <taxon>Ascomycota</taxon>
        <taxon>Pezizomycotina</taxon>
        <taxon>Sordariomycetes</taxon>
        <taxon>Xylariomycetidae</taxon>
        <taxon>Amphisphaeriales</taxon>
        <taxon>Apiosporaceae</taxon>
        <taxon>Apiospora</taxon>
    </lineage>
</organism>
<gene>
    <name evidence="11" type="ORF">PG991_016038</name>
</gene>
<dbReference type="PANTHER" id="PTHR47634">
    <property type="entry name" value="PROTEIN KINASE DOMAIN-CONTAINING PROTEIN-RELATED"/>
    <property type="match status" value="1"/>
</dbReference>
<keyword evidence="5" id="KW-0418">Kinase</keyword>
<evidence type="ECO:0000256" key="4">
    <source>
        <dbReference type="ARBA" id="ARBA00022741"/>
    </source>
</evidence>
<comment type="catalytic activity">
    <reaction evidence="8">
        <text>L-seryl-[protein] + ATP = O-phospho-L-seryl-[protein] + ADP + H(+)</text>
        <dbReference type="Rhea" id="RHEA:17989"/>
        <dbReference type="Rhea" id="RHEA-COMP:9863"/>
        <dbReference type="Rhea" id="RHEA-COMP:11604"/>
        <dbReference type="ChEBI" id="CHEBI:15378"/>
        <dbReference type="ChEBI" id="CHEBI:29999"/>
        <dbReference type="ChEBI" id="CHEBI:30616"/>
        <dbReference type="ChEBI" id="CHEBI:83421"/>
        <dbReference type="ChEBI" id="CHEBI:456216"/>
        <dbReference type="EC" id="2.7.11.1"/>
    </reaction>
</comment>
<dbReference type="EC" id="2.7.11.1" evidence="1"/>
<evidence type="ECO:0000256" key="6">
    <source>
        <dbReference type="ARBA" id="ARBA00022840"/>
    </source>
</evidence>
<reference evidence="11 12" key="1">
    <citation type="submission" date="2023-01" db="EMBL/GenBank/DDBJ databases">
        <title>Analysis of 21 Apiospora genomes using comparative genomics revels a genus with tremendous synthesis potential of carbohydrate active enzymes and secondary metabolites.</title>
        <authorList>
            <person name="Sorensen T."/>
        </authorList>
    </citation>
    <scope>NUCLEOTIDE SEQUENCE [LARGE SCALE GENOMIC DNA]</scope>
    <source>
        <strain evidence="11 12">CBS 20057</strain>
    </source>
</reference>
<accession>A0ABR1R0I5</accession>
<evidence type="ECO:0000259" key="10">
    <source>
        <dbReference type="PROSITE" id="PS50011"/>
    </source>
</evidence>
<keyword evidence="12" id="KW-1185">Reference proteome</keyword>
<evidence type="ECO:0000256" key="3">
    <source>
        <dbReference type="ARBA" id="ARBA00022679"/>
    </source>
</evidence>
<dbReference type="InterPro" id="IPR017441">
    <property type="entry name" value="Protein_kinase_ATP_BS"/>
</dbReference>
<dbReference type="PANTHER" id="PTHR47634:SF9">
    <property type="entry name" value="PROTEIN KINASE DOMAIN-CONTAINING PROTEIN-RELATED"/>
    <property type="match status" value="1"/>
</dbReference>
<keyword evidence="2" id="KW-0723">Serine/threonine-protein kinase</keyword>
<dbReference type="PROSITE" id="PS00107">
    <property type="entry name" value="PROTEIN_KINASE_ATP"/>
    <property type="match status" value="1"/>
</dbReference>
<dbReference type="SMART" id="SM00220">
    <property type="entry name" value="S_TKc"/>
    <property type="match status" value="1"/>
</dbReference>
<evidence type="ECO:0000256" key="1">
    <source>
        <dbReference type="ARBA" id="ARBA00012513"/>
    </source>
</evidence>
<dbReference type="Proteomes" id="UP001396898">
    <property type="component" value="Unassembled WGS sequence"/>
</dbReference>